<dbReference type="EMBL" id="LSSK01000313">
    <property type="protein sequence ID" value="OMH83776.1"/>
    <property type="molecule type" value="Genomic_DNA"/>
</dbReference>
<name>A0A1R1PS14_ZANCU</name>
<reference evidence="3" key="1">
    <citation type="submission" date="2017-01" db="EMBL/GenBank/DDBJ databases">
        <authorList>
            <person name="Wang Y."/>
            <person name="White M."/>
            <person name="Kvist S."/>
            <person name="Moncalvo J.-M."/>
        </authorList>
    </citation>
    <scope>NUCLEOTIDE SEQUENCE [LARGE SCALE GENOMIC DNA]</scope>
    <source>
        <strain evidence="3">COL-18-3</strain>
    </source>
</reference>
<gene>
    <name evidence="2" type="ORF">AX774_g2702</name>
</gene>
<evidence type="ECO:0000313" key="2">
    <source>
        <dbReference type="EMBL" id="OMH83776.1"/>
    </source>
</evidence>
<sequence length="669" mass="76103">MASEKGKKMVFNGVAIGRDIFDPTNPEFPGPGQYEVSNGEESNSLRYGSLSKVDKSSLKRNVLETGTFSNGEKSEAGTQGRVASRSGSVGVNESRSGRVRMERKAAIPKEATRQFRIDSEGRDAKAEAELKAMKNKLYEEQEKVKKLTREIGELESKYEKKLEIKDQEVKKLTLKADSLNEKIITSREENKKIQAEFESLGKEGKELSREMERKHSDAMKKAGESAIKFSEQQKKAMQLETQLNELKESSTKREKEYIMKLDEYKKDLEAKKELVENITKELEEMNEKSKTLQETMGTEAEAKHQLLTLKTKAEIENLNKELSQVREEKEALLEQVAKLEALQAELKAQNEKSIEEAARNLASANEEVARLKQQNKELSEKCEEKEAQNAAQAAKIDASHTEQLDDLHKQLAVVSEDLAQAELQINELGEAAKKTEEQHQIHTKEMSAKHSKQIESLNKQIQSLKDEVSDQLSSYSSKSDEYEQSIKRKDQEIVEMNRQVEAMNEQSKSFVNKLMAKEDENNNLSDTIRKMTEEHVNKFAELNKTIELLKNQLDEQKQSFEKQLKEDSEAFQTLNSKYVQSVADLGASESIIDSKKKQVSKYRDQNKHLNDIIRSIKDKVATTKTIYHELQGNPKLQLVDSDLSTLSDHLDEIASQVDDIISEQSITFD</sequence>
<feature type="region of interest" description="Disordered" evidence="1">
    <location>
        <begin position="64"/>
        <end position="100"/>
    </location>
</feature>
<dbReference type="OrthoDB" id="419631at2759"/>
<feature type="compositionally biased region" description="Basic and acidic residues" evidence="1">
    <location>
        <begin position="376"/>
        <end position="387"/>
    </location>
</feature>
<feature type="compositionally biased region" description="Polar residues" evidence="1">
    <location>
        <begin position="85"/>
        <end position="94"/>
    </location>
</feature>
<evidence type="ECO:0000256" key="1">
    <source>
        <dbReference type="SAM" id="MobiDB-lite"/>
    </source>
</evidence>
<keyword evidence="3" id="KW-1185">Reference proteome</keyword>
<protein>
    <submittedName>
        <fullName evidence="2">Uncharacterized protein</fullName>
    </submittedName>
</protein>
<accession>A0A1R1PS14</accession>
<dbReference type="AlphaFoldDB" id="A0A1R1PS14"/>
<feature type="region of interest" description="Disordered" evidence="1">
    <location>
        <begin position="19"/>
        <end position="43"/>
    </location>
</feature>
<feature type="region of interest" description="Disordered" evidence="1">
    <location>
        <begin position="376"/>
        <end position="403"/>
    </location>
</feature>
<feature type="region of interest" description="Disordered" evidence="1">
    <location>
        <begin position="203"/>
        <end position="223"/>
    </location>
</feature>
<evidence type="ECO:0000313" key="3">
    <source>
        <dbReference type="Proteomes" id="UP000188320"/>
    </source>
</evidence>
<dbReference type="Proteomes" id="UP000188320">
    <property type="component" value="Unassembled WGS sequence"/>
</dbReference>
<proteinExistence type="predicted"/>
<comment type="caution">
    <text evidence="2">The sequence shown here is derived from an EMBL/GenBank/DDBJ whole genome shotgun (WGS) entry which is preliminary data.</text>
</comment>
<organism evidence="2 3">
    <name type="scientific">Zancudomyces culisetae</name>
    <name type="common">Gut fungus</name>
    <name type="synonym">Smittium culisetae</name>
    <dbReference type="NCBI Taxonomy" id="1213189"/>
    <lineage>
        <taxon>Eukaryota</taxon>
        <taxon>Fungi</taxon>
        <taxon>Fungi incertae sedis</taxon>
        <taxon>Zoopagomycota</taxon>
        <taxon>Kickxellomycotina</taxon>
        <taxon>Harpellomycetes</taxon>
        <taxon>Harpellales</taxon>
        <taxon>Legeriomycetaceae</taxon>
        <taxon>Zancudomyces</taxon>
    </lineage>
</organism>